<feature type="region of interest" description="Disordered" evidence="1">
    <location>
        <begin position="1"/>
        <end position="20"/>
    </location>
</feature>
<proteinExistence type="predicted"/>
<name>A0A9P9DM35_9HYPO</name>
<gene>
    <name evidence="3" type="ORF">EDB81DRAFT_813939</name>
</gene>
<dbReference type="Pfam" id="PF06985">
    <property type="entry name" value="HET"/>
    <property type="match status" value="1"/>
</dbReference>
<dbReference type="OrthoDB" id="3553147at2759"/>
<dbReference type="Proteomes" id="UP000738349">
    <property type="component" value="Unassembled WGS sequence"/>
</dbReference>
<evidence type="ECO:0000313" key="3">
    <source>
        <dbReference type="EMBL" id="KAH7121432.1"/>
    </source>
</evidence>
<accession>A0A9P9DM35</accession>
<dbReference type="InterPro" id="IPR052895">
    <property type="entry name" value="HetReg/Transcr_Mod"/>
</dbReference>
<protein>
    <submittedName>
        <fullName evidence="3">Heterokaryon incompatibility protein-domain-containing protein</fullName>
    </submittedName>
</protein>
<reference evidence="3" key="1">
    <citation type="journal article" date="2021" name="Nat. Commun.">
        <title>Genetic determinants of endophytism in the Arabidopsis root mycobiome.</title>
        <authorList>
            <person name="Mesny F."/>
            <person name="Miyauchi S."/>
            <person name="Thiergart T."/>
            <person name="Pickel B."/>
            <person name="Atanasova L."/>
            <person name="Karlsson M."/>
            <person name="Huettel B."/>
            <person name="Barry K.W."/>
            <person name="Haridas S."/>
            <person name="Chen C."/>
            <person name="Bauer D."/>
            <person name="Andreopoulos W."/>
            <person name="Pangilinan J."/>
            <person name="LaButti K."/>
            <person name="Riley R."/>
            <person name="Lipzen A."/>
            <person name="Clum A."/>
            <person name="Drula E."/>
            <person name="Henrissat B."/>
            <person name="Kohler A."/>
            <person name="Grigoriev I.V."/>
            <person name="Martin F.M."/>
            <person name="Hacquard S."/>
        </authorList>
    </citation>
    <scope>NUCLEOTIDE SEQUENCE</scope>
    <source>
        <strain evidence="3">MPI-CAGE-AT-0147</strain>
    </source>
</reference>
<dbReference type="EMBL" id="JAGMUV010000024">
    <property type="protein sequence ID" value="KAH7121432.1"/>
    <property type="molecule type" value="Genomic_DNA"/>
</dbReference>
<evidence type="ECO:0000313" key="4">
    <source>
        <dbReference type="Proteomes" id="UP000738349"/>
    </source>
</evidence>
<sequence length="632" mass="70841">MKTRTKTQRRSSTSHKKTPRKALAFQYQPLDPAKRQIRLLELSPGKPGSRVSARLIHVSLNGNPRYDALSYMWGPPRPSYTVSIEGCPFTVGRNLRKALDDLRWPDKPRIVWTDAICINQTDTKEKETQIQLMRAIYAGANTVCAWIDHSVRPINSVFEDLENLGKGVTIGDFVEPSHWYPVAEIFRNPYWRRLWVQQELVLATQITVYCRRDSFDAQQLLEFQRQVNVVKHQVVNLLSPASHLSRYMSNAPTDKAASQPDFLSGDILRARENLALGREAQKEQTDKLSITRRVLGSSLLQLFIKTAGLNYTDPKDRVYGILGLAVDVDETVFNVDYSLSVVGVYTKVFQQFVDKYKNLGFICFGKYYQSVTPSTAGLPTWMPHENIDWGPLNASRACGALEANRVSIQPDTLVLTAEGLLLDKISFVADEGQLTELPVVDLLAKVEEYCKKVGISHTKCPLYEREEITSLLFPSVAKSRYKQLYQLEKPTPDERVELIRSLRTAASNADDPTFSLRRLIQGGYTPIDLMPAQAREALMPMFVETGSLSLVGTEGGRLGSVKRKCPAKAGDQIWILFGCRLPMILRPEAGNPGRCTVVGYMILPGVMRGEAVEGLLSSEDAATIRGTKVELI</sequence>
<dbReference type="PANTHER" id="PTHR24148:SF73">
    <property type="entry name" value="HET DOMAIN PROTEIN (AFU_ORTHOLOGUE AFUA_8G01020)"/>
    <property type="match status" value="1"/>
</dbReference>
<comment type="caution">
    <text evidence="3">The sequence shown here is derived from an EMBL/GenBank/DDBJ whole genome shotgun (WGS) entry which is preliminary data.</text>
</comment>
<feature type="domain" description="Heterokaryon incompatibility" evidence="2">
    <location>
        <begin position="66"/>
        <end position="199"/>
    </location>
</feature>
<dbReference type="InterPro" id="IPR010730">
    <property type="entry name" value="HET"/>
</dbReference>
<dbReference type="AlphaFoldDB" id="A0A9P9DM35"/>
<evidence type="ECO:0000256" key="1">
    <source>
        <dbReference type="SAM" id="MobiDB-lite"/>
    </source>
</evidence>
<dbReference type="PANTHER" id="PTHR24148">
    <property type="entry name" value="ANKYRIN REPEAT DOMAIN-CONTAINING PROTEIN 39 HOMOLOG-RELATED"/>
    <property type="match status" value="1"/>
</dbReference>
<keyword evidence="4" id="KW-1185">Reference proteome</keyword>
<organism evidence="3 4">
    <name type="scientific">Dactylonectria macrodidyma</name>
    <dbReference type="NCBI Taxonomy" id="307937"/>
    <lineage>
        <taxon>Eukaryota</taxon>
        <taxon>Fungi</taxon>
        <taxon>Dikarya</taxon>
        <taxon>Ascomycota</taxon>
        <taxon>Pezizomycotina</taxon>
        <taxon>Sordariomycetes</taxon>
        <taxon>Hypocreomycetidae</taxon>
        <taxon>Hypocreales</taxon>
        <taxon>Nectriaceae</taxon>
        <taxon>Dactylonectria</taxon>
    </lineage>
</organism>
<evidence type="ECO:0000259" key="2">
    <source>
        <dbReference type="Pfam" id="PF06985"/>
    </source>
</evidence>